<reference evidence="1" key="1">
    <citation type="submission" date="2021-02" db="EMBL/GenBank/DDBJ databases">
        <authorList>
            <person name="Nowell W R."/>
        </authorList>
    </citation>
    <scope>NUCLEOTIDE SEQUENCE</scope>
</reference>
<name>A0A815TPB6_9BILA</name>
<dbReference type="Proteomes" id="UP000663860">
    <property type="component" value="Unassembled WGS sequence"/>
</dbReference>
<organism evidence="1 2">
    <name type="scientific">Adineta steineri</name>
    <dbReference type="NCBI Taxonomy" id="433720"/>
    <lineage>
        <taxon>Eukaryota</taxon>
        <taxon>Metazoa</taxon>
        <taxon>Spiralia</taxon>
        <taxon>Gnathifera</taxon>
        <taxon>Rotifera</taxon>
        <taxon>Eurotatoria</taxon>
        <taxon>Bdelloidea</taxon>
        <taxon>Adinetida</taxon>
        <taxon>Adinetidae</taxon>
        <taxon>Adineta</taxon>
    </lineage>
</organism>
<proteinExistence type="predicted"/>
<dbReference type="EMBL" id="CAJNOE010003787">
    <property type="protein sequence ID" value="CAF1505752.1"/>
    <property type="molecule type" value="Genomic_DNA"/>
</dbReference>
<evidence type="ECO:0000313" key="2">
    <source>
        <dbReference type="Proteomes" id="UP000663860"/>
    </source>
</evidence>
<evidence type="ECO:0000313" key="1">
    <source>
        <dbReference type="EMBL" id="CAF1505752.1"/>
    </source>
</evidence>
<protein>
    <submittedName>
        <fullName evidence="1">Uncharacterized protein</fullName>
    </submittedName>
</protein>
<gene>
    <name evidence="1" type="ORF">IZO911_LOCUS45221</name>
</gene>
<dbReference type="AlphaFoldDB" id="A0A815TPB6"/>
<comment type="caution">
    <text evidence="1">The sequence shown here is derived from an EMBL/GenBank/DDBJ whole genome shotgun (WGS) entry which is preliminary data.</text>
</comment>
<accession>A0A815TPB6</accession>
<sequence>MFLYGTMNKKCLYSTSYLSTPYLKLDQNNQHRLNIKSLSNQWSTNDINDYINGRTKIFPHDAVRIIETLLKRSLQNRIKLVKNKCYFLNTESTKVEDDYEKQYGFKQRHGFIQALNLSSQKLTLNIQTKLTTFYSDIPLLEFIHKQIGHDQMVHSQKRYNFCYIDYL</sequence>